<evidence type="ECO:0000313" key="1">
    <source>
        <dbReference type="EMBL" id="CAL1400773.1"/>
    </source>
</evidence>
<reference evidence="1 2" key="1">
    <citation type="submission" date="2024-04" db="EMBL/GenBank/DDBJ databases">
        <authorList>
            <person name="Fracassetti M."/>
        </authorList>
    </citation>
    <scope>NUCLEOTIDE SEQUENCE [LARGE SCALE GENOMIC DNA]</scope>
</reference>
<protein>
    <submittedName>
        <fullName evidence="1">Uncharacterized protein</fullName>
    </submittedName>
</protein>
<name>A0AAV2FR21_9ROSI</name>
<dbReference type="AlphaFoldDB" id="A0AAV2FR21"/>
<keyword evidence="2" id="KW-1185">Reference proteome</keyword>
<dbReference type="EMBL" id="OZ034820">
    <property type="protein sequence ID" value="CAL1400773.1"/>
    <property type="molecule type" value="Genomic_DNA"/>
</dbReference>
<accession>A0AAV2FR21</accession>
<proteinExistence type="predicted"/>
<gene>
    <name evidence="1" type="ORF">LTRI10_LOCUS40876</name>
</gene>
<organism evidence="1 2">
    <name type="scientific">Linum trigynum</name>
    <dbReference type="NCBI Taxonomy" id="586398"/>
    <lineage>
        <taxon>Eukaryota</taxon>
        <taxon>Viridiplantae</taxon>
        <taxon>Streptophyta</taxon>
        <taxon>Embryophyta</taxon>
        <taxon>Tracheophyta</taxon>
        <taxon>Spermatophyta</taxon>
        <taxon>Magnoliopsida</taxon>
        <taxon>eudicotyledons</taxon>
        <taxon>Gunneridae</taxon>
        <taxon>Pentapetalae</taxon>
        <taxon>rosids</taxon>
        <taxon>fabids</taxon>
        <taxon>Malpighiales</taxon>
        <taxon>Linaceae</taxon>
        <taxon>Linum</taxon>
    </lineage>
</organism>
<dbReference type="Proteomes" id="UP001497516">
    <property type="component" value="Chromosome 7"/>
</dbReference>
<evidence type="ECO:0000313" key="2">
    <source>
        <dbReference type="Proteomes" id="UP001497516"/>
    </source>
</evidence>
<sequence length="142" mass="15625">MDEMFIQVEYCHLPPVCKSCGVFGHDCAAPCWVNVKKVWRKKTITTAVLASTSRSEEENVQVVEQVIESPPITPSTLPSQEDFILVVNGVKPYIQVISSPISLPNSLASICAKNTQLQDPPLILREGLRSQKGVLKAPLLKI</sequence>